<evidence type="ECO:0000313" key="6">
    <source>
        <dbReference type="EMBL" id="MCT4701664.1"/>
    </source>
</evidence>
<gene>
    <name evidence="6" type="ORF">MUA00_07585</name>
</gene>
<organism evidence="6 7">
    <name type="scientific">Dryocola boscaweniae</name>
    <dbReference type="NCBI Taxonomy" id="2925397"/>
    <lineage>
        <taxon>Bacteria</taxon>
        <taxon>Pseudomonadati</taxon>
        <taxon>Pseudomonadota</taxon>
        <taxon>Gammaproteobacteria</taxon>
        <taxon>Enterobacterales</taxon>
        <taxon>Enterobacteriaceae</taxon>
        <taxon>Dryocola</taxon>
    </lineage>
</organism>
<keyword evidence="3" id="KW-0378">Hydrolase</keyword>
<dbReference type="GO" id="GO:0016788">
    <property type="term" value="F:hydrolase activity, acting on ester bonds"/>
    <property type="evidence" value="ECO:0007669"/>
    <property type="project" value="InterPro"/>
</dbReference>
<dbReference type="CDD" id="cd06250">
    <property type="entry name" value="M14_PaAOTO_like"/>
    <property type="match status" value="1"/>
</dbReference>
<accession>A0A9X2W678</accession>
<dbReference type="Gene3D" id="3.40.630.10">
    <property type="entry name" value="Zn peptidases"/>
    <property type="match status" value="1"/>
</dbReference>
<dbReference type="PANTHER" id="PTHR37326:SF1">
    <property type="entry name" value="BLL3975 PROTEIN"/>
    <property type="match status" value="1"/>
</dbReference>
<dbReference type="RefSeq" id="WP_271122494.1">
    <property type="nucleotide sequence ID" value="NZ_JALHAN010000062.1"/>
</dbReference>
<dbReference type="SUPFAM" id="SSF53187">
    <property type="entry name" value="Zn-dependent exopeptidases"/>
    <property type="match status" value="1"/>
</dbReference>
<feature type="domain" description="Succinylglutamate desuccinylase/Aspartoacylase catalytic" evidence="5">
    <location>
        <begin position="33"/>
        <end position="142"/>
    </location>
</feature>
<evidence type="ECO:0000256" key="4">
    <source>
        <dbReference type="ARBA" id="ARBA00022833"/>
    </source>
</evidence>
<dbReference type="Proteomes" id="UP001150641">
    <property type="component" value="Unassembled WGS sequence"/>
</dbReference>
<dbReference type="GO" id="GO:0046872">
    <property type="term" value="F:metal ion binding"/>
    <property type="evidence" value="ECO:0007669"/>
    <property type="project" value="UniProtKB-KW"/>
</dbReference>
<dbReference type="InterPro" id="IPR055438">
    <property type="entry name" value="AstE_AspA_cat"/>
</dbReference>
<evidence type="ECO:0000313" key="7">
    <source>
        <dbReference type="Proteomes" id="UP001150641"/>
    </source>
</evidence>
<comment type="caution">
    <text evidence="6">The sequence shown here is derived from an EMBL/GenBank/DDBJ whole genome shotgun (WGS) entry which is preliminary data.</text>
</comment>
<proteinExistence type="predicted"/>
<comment type="cofactor">
    <cofactor evidence="1">
        <name>Zn(2+)</name>
        <dbReference type="ChEBI" id="CHEBI:29105"/>
    </cofactor>
</comment>
<dbReference type="PANTHER" id="PTHR37326">
    <property type="entry name" value="BLL3975 PROTEIN"/>
    <property type="match status" value="1"/>
</dbReference>
<keyword evidence="2" id="KW-0479">Metal-binding</keyword>
<evidence type="ECO:0000256" key="2">
    <source>
        <dbReference type="ARBA" id="ARBA00022723"/>
    </source>
</evidence>
<dbReference type="AlphaFoldDB" id="A0A9X2W678"/>
<dbReference type="Pfam" id="PF24827">
    <property type="entry name" value="AstE_AspA_cat"/>
    <property type="match status" value="1"/>
</dbReference>
<dbReference type="EMBL" id="JALHAP010000075">
    <property type="protein sequence ID" value="MCT4701664.1"/>
    <property type="molecule type" value="Genomic_DNA"/>
</dbReference>
<protein>
    <submittedName>
        <fullName evidence="6">Succinylglutamate desuccinylase/aspartoacylase family protein</fullName>
    </submittedName>
</protein>
<evidence type="ECO:0000256" key="3">
    <source>
        <dbReference type="ARBA" id="ARBA00022801"/>
    </source>
</evidence>
<reference evidence="6" key="1">
    <citation type="submission" date="2022-03" db="EMBL/GenBank/DDBJ databases">
        <title>Proposal of a novel genus Dryocolo and two novel species.</title>
        <authorList>
            <person name="Maddock D.W."/>
            <person name="Brady C.L."/>
            <person name="Denman S."/>
            <person name="Arnold D."/>
        </authorList>
    </citation>
    <scope>NUCLEOTIDE SEQUENCE</scope>
    <source>
        <strain evidence="6">H6W4</strain>
    </source>
</reference>
<dbReference type="InterPro" id="IPR053138">
    <property type="entry name" value="N-alpha-Ac-DABA_deacetylase"/>
</dbReference>
<evidence type="ECO:0000259" key="5">
    <source>
        <dbReference type="Pfam" id="PF24827"/>
    </source>
</evidence>
<name>A0A9X2W678_9ENTR</name>
<keyword evidence="7" id="KW-1185">Reference proteome</keyword>
<keyword evidence="4" id="KW-0862">Zinc</keyword>
<evidence type="ECO:0000256" key="1">
    <source>
        <dbReference type="ARBA" id="ARBA00001947"/>
    </source>
</evidence>
<sequence length="377" mass="41230">MTVNTSTIFTGSAGAGSQSEIIKHTFTGGDNPRSVYIQAGLHADEHPGMLVIQHLLKELEVIDRACGINGTITLIPFANPVGMMQNVLGFWTGRFNLANGENFNRNFPDLAEELEALHSNTEWVELSPALQLDSLLMPKAHEDVVSAGKRALLREAVKHDIILDLHCDTAAILHFYTNERYRERAINLAAALGIEAVLLESFAGGGAFDEACTKGWQWLADKGLEPAERIPFSVSVELRGQADVSDELAADDARRILSYLCAEGFINTEIPVTQPLHRDRIDTFPLEGAVHLPSPANGLVVWKKQLGDWVKKGECLGEIASLDGKACGQRVPVYSPVDGRILVQPLTAMVRIGQRVALIAGKELQQDRKKGKLLLNF</sequence>